<reference evidence="7 8" key="1">
    <citation type="journal article" date="2013" name="Genome Announc.">
        <title>Draft Genome Sequence of Desulfotignum phosphitoxidans DSM 13687 Strain FiPS-3.</title>
        <authorList>
            <person name="Poehlein A."/>
            <person name="Daniel R."/>
            <person name="Simeonova D.D."/>
        </authorList>
    </citation>
    <scope>NUCLEOTIDE SEQUENCE [LARGE SCALE GENOMIC DNA]</scope>
    <source>
        <strain evidence="7 8">DSM 13687</strain>
    </source>
</reference>
<dbReference type="SUPFAM" id="SSF142984">
    <property type="entry name" value="Nqo1 middle domain-like"/>
    <property type="match status" value="1"/>
</dbReference>
<proteinExistence type="inferred from homology"/>
<dbReference type="GO" id="GO:0008137">
    <property type="term" value="F:NADH dehydrogenase (ubiquinone) activity"/>
    <property type="evidence" value="ECO:0007669"/>
    <property type="project" value="InterPro"/>
</dbReference>
<evidence type="ECO:0000256" key="5">
    <source>
        <dbReference type="ARBA" id="ARBA00023014"/>
    </source>
</evidence>
<dbReference type="Gene3D" id="1.20.1440.230">
    <property type="entry name" value="NADH-ubiquinone oxidoreductase 51kDa subunit, iron-sulphur binding domain"/>
    <property type="match status" value="1"/>
</dbReference>
<dbReference type="AlphaFoldDB" id="S0G7L6"/>
<dbReference type="OrthoDB" id="9805533at2"/>
<dbReference type="InterPro" id="IPR037225">
    <property type="entry name" value="Nuo51_FMN-bd_sf"/>
</dbReference>
<dbReference type="FunFam" id="3.40.50.11540:FF:000001">
    <property type="entry name" value="NADH dehydrogenase [ubiquinone] flavoprotein 1, mitochondrial"/>
    <property type="match status" value="1"/>
</dbReference>
<accession>S0G7L6</accession>
<dbReference type="PANTHER" id="PTHR43578">
    <property type="entry name" value="NADH-QUINONE OXIDOREDUCTASE SUBUNIT F"/>
    <property type="match status" value="1"/>
</dbReference>
<dbReference type="GO" id="GO:0046872">
    <property type="term" value="F:metal ion binding"/>
    <property type="evidence" value="ECO:0007669"/>
    <property type="project" value="UniProtKB-KW"/>
</dbReference>
<comment type="similarity">
    <text evidence="1">Belongs to the complex I 51 kDa subunit family.</text>
</comment>
<dbReference type="Pfam" id="PF10531">
    <property type="entry name" value="SLBB"/>
    <property type="match status" value="1"/>
</dbReference>
<keyword evidence="7" id="KW-0560">Oxidoreductase</keyword>
<feature type="domain" description="4Fe-4S ferredoxin-type" evidence="6">
    <location>
        <begin position="561"/>
        <end position="590"/>
    </location>
</feature>
<dbReference type="GO" id="GO:0051539">
    <property type="term" value="F:4 iron, 4 sulfur cluster binding"/>
    <property type="evidence" value="ECO:0007669"/>
    <property type="project" value="UniProtKB-KW"/>
</dbReference>
<comment type="caution">
    <text evidence="7">The sequence shown here is derived from an EMBL/GenBank/DDBJ whole genome shotgun (WGS) entry which is preliminary data.</text>
</comment>
<dbReference type="SMART" id="SM00928">
    <property type="entry name" value="NADH_4Fe-4S"/>
    <property type="match status" value="1"/>
</dbReference>
<dbReference type="Gene3D" id="6.10.250.1450">
    <property type="match status" value="1"/>
</dbReference>
<dbReference type="InterPro" id="IPR017900">
    <property type="entry name" value="4Fe4S_Fe_S_CS"/>
</dbReference>
<dbReference type="PROSITE" id="PS00645">
    <property type="entry name" value="COMPLEX1_51K_2"/>
    <property type="match status" value="1"/>
</dbReference>
<dbReference type="PANTHER" id="PTHR43578:SF3">
    <property type="entry name" value="NADH-QUINONE OXIDOREDUCTASE SUBUNIT F"/>
    <property type="match status" value="1"/>
</dbReference>
<protein>
    <submittedName>
        <fullName evidence="7">NADH-quinone oxidoreductase subunit F</fullName>
        <ecNumber evidence="7">1.6.99.5</ecNumber>
    </submittedName>
</protein>
<dbReference type="PROSITE" id="PS51379">
    <property type="entry name" value="4FE4S_FER_2"/>
    <property type="match status" value="2"/>
</dbReference>
<dbReference type="SUPFAM" id="SSF140490">
    <property type="entry name" value="Nqo1C-terminal domain-like"/>
    <property type="match status" value="1"/>
</dbReference>
<dbReference type="InterPro" id="IPR001949">
    <property type="entry name" value="NADH-UbQ_OxRdtase_51kDa_CS"/>
</dbReference>
<evidence type="ECO:0000256" key="1">
    <source>
        <dbReference type="ARBA" id="ARBA00007523"/>
    </source>
</evidence>
<dbReference type="RefSeq" id="WP_006963933.1">
    <property type="nucleotide sequence ID" value="NZ_APJX01000001.1"/>
</dbReference>
<evidence type="ECO:0000256" key="4">
    <source>
        <dbReference type="ARBA" id="ARBA00023004"/>
    </source>
</evidence>
<evidence type="ECO:0000313" key="8">
    <source>
        <dbReference type="Proteomes" id="UP000014216"/>
    </source>
</evidence>
<dbReference type="CDD" id="cd02980">
    <property type="entry name" value="TRX_Fd_family"/>
    <property type="match status" value="1"/>
</dbReference>
<dbReference type="FunFam" id="1.20.1440.230:FF:000001">
    <property type="entry name" value="Mitochondrial NADH dehydrogenase flavoprotein 1"/>
    <property type="match status" value="1"/>
</dbReference>
<gene>
    <name evidence="7" type="primary">nuoF2</name>
    <name evidence="7" type="ORF">Dpo_1c03930</name>
</gene>
<keyword evidence="2" id="KW-0004">4Fe-4S</keyword>
<dbReference type="EMBL" id="APJX01000001">
    <property type="protein sequence ID" value="EMS81252.1"/>
    <property type="molecule type" value="Genomic_DNA"/>
</dbReference>
<keyword evidence="3" id="KW-0479">Metal-binding</keyword>
<dbReference type="EC" id="1.6.99.5" evidence="7"/>
<dbReference type="InterPro" id="IPR011538">
    <property type="entry name" value="Nuo51_FMN-bd"/>
</dbReference>
<dbReference type="InterPro" id="IPR017896">
    <property type="entry name" value="4Fe4S_Fe-S-bd"/>
</dbReference>
<dbReference type="Gene3D" id="3.10.20.600">
    <property type="match status" value="1"/>
</dbReference>
<dbReference type="PATRIC" id="fig|1286635.3.peg.414"/>
<dbReference type="Pfam" id="PF10589">
    <property type="entry name" value="NADH_4Fe-4S"/>
    <property type="match status" value="1"/>
</dbReference>
<evidence type="ECO:0000259" key="6">
    <source>
        <dbReference type="PROSITE" id="PS51379"/>
    </source>
</evidence>
<dbReference type="Gene3D" id="3.40.30.10">
    <property type="entry name" value="Glutaredoxin"/>
    <property type="match status" value="1"/>
</dbReference>
<dbReference type="Gene3D" id="3.30.70.20">
    <property type="match status" value="1"/>
</dbReference>
<dbReference type="Pfam" id="PF01512">
    <property type="entry name" value="Complex1_51K"/>
    <property type="match status" value="1"/>
</dbReference>
<evidence type="ECO:0000256" key="2">
    <source>
        <dbReference type="ARBA" id="ARBA00022485"/>
    </source>
</evidence>
<dbReference type="InterPro" id="IPR037207">
    <property type="entry name" value="Nuop51_4Fe4S-bd_sf"/>
</dbReference>
<evidence type="ECO:0000256" key="3">
    <source>
        <dbReference type="ARBA" id="ARBA00022723"/>
    </source>
</evidence>
<dbReference type="PROSITE" id="PS00198">
    <property type="entry name" value="4FE4S_FER_1"/>
    <property type="match status" value="2"/>
</dbReference>
<evidence type="ECO:0000313" key="7">
    <source>
        <dbReference type="EMBL" id="EMS81252.1"/>
    </source>
</evidence>
<dbReference type="GO" id="GO:0016491">
    <property type="term" value="F:oxidoreductase activity"/>
    <property type="evidence" value="ECO:0007669"/>
    <property type="project" value="UniProtKB-KW"/>
</dbReference>
<organism evidence="7 8">
    <name type="scientific">Desulfotignum phosphitoxidans DSM 13687</name>
    <dbReference type="NCBI Taxonomy" id="1286635"/>
    <lineage>
        <taxon>Bacteria</taxon>
        <taxon>Pseudomonadati</taxon>
        <taxon>Thermodesulfobacteriota</taxon>
        <taxon>Desulfobacteria</taxon>
        <taxon>Desulfobacterales</taxon>
        <taxon>Desulfobacteraceae</taxon>
        <taxon>Desulfotignum</taxon>
    </lineage>
</organism>
<dbReference type="SUPFAM" id="SSF52833">
    <property type="entry name" value="Thioredoxin-like"/>
    <property type="match status" value="1"/>
</dbReference>
<dbReference type="Proteomes" id="UP000014216">
    <property type="component" value="Unassembled WGS sequence"/>
</dbReference>
<keyword evidence="4" id="KW-0408">Iron</keyword>
<dbReference type="InterPro" id="IPR019575">
    <property type="entry name" value="Nuop51_4Fe4S-bd"/>
</dbReference>
<dbReference type="SUPFAM" id="SSF142019">
    <property type="entry name" value="Nqo1 FMN-binding domain-like"/>
    <property type="match status" value="1"/>
</dbReference>
<feature type="domain" description="4Fe-4S ferredoxin-type" evidence="6">
    <location>
        <begin position="591"/>
        <end position="622"/>
    </location>
</feature>
<name>S0G7L6_9BACT</name>
<dbReference type="Pfam" id="PF14697">
    <property type="entry name" value="Fer4_21"/>
    <property type="match status" value="1"/>
</dbReference>
<dbReference type="GO" id="GO:0010181">
    <property type="term" value="F:FMN binding"/>
    <property type="evidence" value="ECO:0007669"/>
    <property type="project" value="InterPro"/>
</dbReference>
<sequence length="635" mass="68023">MTFAEIQAQARKEWDELINGQKPQIAIGTATCGRSAGAMAVVKAFEDGLAEKKVDASIREVGCIGPCYAEPLVNIDKPGKPTICFKNVNPDMVTEIIDAYLLGDDPLPQYTLGTLGQGEIKGVTKILDTPSFKPQERRVFRNCGIIDPTNINHYIANQGYEGLHKALTTMTQQEVVDVMKASGLRGRGGGGFPAGRKWEAGLAAKGTPKYVVCNADEGDPGAFMDRAVIEGDPHSVLEGMIIAGYTIGGETGYIYVRAEYPLAIRRLERAIAQAHEKGFLGKNIMGTDFNFEIKIFPGAGAFVCGESTALTLSIEGKRGMPRVAPRPRTTEIGLYDKPTLLNNVKSFSSAPMIITKGAEWFASVGTEKSTGTAIFALTGKVNNCGLIEVPMGITLREIIYDIGGGISDGGTFKAVQTGGPSGGCLPASLLDTPIDYDSLDEAGSIMGSGGMVVMDEKTCMVDVARYFLDFTVIESCGQCVPCRLGTKELLDVLKEICAGKGRKEDLDLLYNLSLAIHAGSICGLGQTAANPVLTTLRYFMDEYEAHIFEKRCPAKVCKSLISFVIREDKCVGCGICARSCPVSAISGEKKKVHVIDQSVCVQCGVCQEKCPAKFSAVDCVSPRIKTSTPEKMETT</sequence>
<dbReference type="InterPro" id="IPR019554">
    <property type="entry name" value="Soluble_ligand-bd"/>
</dbReference>
<dbReference type="Gene3D" id="3.40.50.11540">
    <property type="entry name" value="NADH-ubiquinone oxidoreductase 51kDa subunit"/>
    <property type="match status" value="1"/>
</dbReference>
<keyword evidence="8" id="KW-1185">Reference proteome</keyword>
<dbReference type="InterPro" id="IPR036249">
    <property type="entry name" value="Thioredoxin-like_sf"/>
</dbReference>
<keyword evidence="5" id="KW-0411">Iron-sulfur</keyword>
<dbReference type="SUPFAM" id="SSF54862">
    <property type="entry name" value="4Fe-4S ferredoxins"/>
    <property type="match status" value="1"/>
</dbReference>